<evidence type="ECO:0000313" key="2">
    <source>
        <dbReference type="EMBL" id="CAH1395288.1"/>
    </source>
</evidence>
<proteinExistence type="predicted"/>
<dbReference type="EMBL" id="OV725079">
    <property type="protein sequence ID" value="CAH1395288.1"/>
    <property type="molecule type" value="Genomic_DNA"/>
</dbReference>
<organism evidence="2 3">
    <name type="scientific">Nezara viridula</name>
    <name type="common">Southern green stink bug</name>
    <name type="synonym">Cimex viridulus</name>
    <dbReference type="NCBI Taxonomy" id="85310"/>
    <lineage>
        <taxon>Eukaryota</taxon>
        <taxon>Metazoa</taxon>
        <taxon>Ecdysozoa</taxon>
        <taxon>Arthropoda</taxon>
        <taxon>Hexapoda</taxon>
        <taxon>Insecta</taxon>
        <taxon>Pterygota</taxon>
        <taxon>Neoptera</taxon>
        <taxon>Paraneoptera</taxon>
        <taxon>Hemiptera</taxon>
        <taxon>Heteroptera</taxon>
        <taxon>Panheteroptera</taxon>
        <taxon>Pentatomomorpha</taxon>
        <taxon>Pentatomoidea</taxon>
        <taxon>Pentatomidae</taxon>
        <taxon>Pentatominae</taxon>
        <taxon>Nezara</taxon>
    </lineage>
</organism>
<keyword evidence="3" id="KW-1185">Reference proteome</keyword>
<evidence type="ECO:0000313" key="3">
    <source>
        <dbReference type="Proteomes" id="UP001152798"/>
    </source>
</evidence>
<name>A0A9P0EF23_NEZVI</name>
<protein>
    <submittedName>
        <fullName evidence="2">Uncharacterized protein</fullName>
    </submittedName>
</protein>
<feature type="region of interest" description="Disordered" evidence="1">
    <location>
        <begin position="105"/>
        <end position="135"/>
    </location>
</feature>
<reference evidence="2" key="1">
    <citation type="submission" date="2022-01" db="EMBL/GenBank/DDBJ databases">
        <authorList>
            <person name="King R."/>
        </authorList>
    </citation>
    <scope>NUCLEOTIDE SEQUENCE</scope>
</reference>
<evidence type="ECO:0000256" key="1">
    <source>
        <dbReference type="SAM" id="MobiDB-lite"/>
    </source>
</evidence>
<dbReference type="OrthoDB" id="2152335at2759"/>
<dbReference type="Proteomes" id="UP001152798">
    <property type="component" value="Chromosome 3"/>
</dbReference>
<feature type="compositionally biased region" description="Polar residues" evidence="1">
    <location>
        <begin position="105"/>
        <end position="134"/>
    </location>
</feature>
<accession>A0A9P0EF23</accession>
<dbReference type="AlphaFoldDB" id="A0A9P0EF23"/>
<gene>
    <name evidence="2" type="ORF">NEZAVI_LOCUS5589</name>
</gene>
<sequence>MEVTNLDMGSYNRERTLFAFLVSEWLELKVLEVTPELTQLGSTLKEAEELRRSHHEVISKIQIQQSESKEPNQINCGADISDNQRSCFQAEAATLLRQEMTNHNVNSGERTGTASLQESSHPVQGGSTHCSQPIQLGIPKASDKLCTK</sequence>